<dbReference type="InterPro" id="IPR023393">
    <property type="entry name" value="START-like_dom_sf"/>
</dbReference>
<dbReference type="Pfam" id="PF08327">
    <property type="entry name" value="AHSA1"/>
    <property type="match status" value="1"/>
</dbReference>
<comment type="similarity">
    <text evidence="1">Belongs to the AHA1 family.</text>
</comment>
<feature type="domain" description="Activator of Hsp90 ATPase homologue 1/2-like C-terminal" evidence="2">
    <location>
        <begin position="14"/>
        <end position="147"/>
    </location>
</feature>
<accession>A0A4R5KH57</accession>
<evidence type="ECO:0000256" key="1">
    <source>
        <dbReference type="ARBA" id="ARBA00006817"/>
    </source>
</evidence>
<evidence type="ECO:0000313" key="4">
    <source>
        <dbReference type="Proteomes" id="UP000295636"/>
    </source>
</evidence>
<dbReference type="SUPFAM" id="SSF55961">
    <property type="entry name" value="Bet v1-like"/>
    <property type="match status" value="1"/>
</dbReference>
<gene>
    <name evidence="3" type="ORF">E1757_22810</name>
</gene>
<dbReference type="Gene3D" id="3.30.530.20">
    <property type="match status" value="1"/>
</dbReference>
<protein>
    <submittedName>
        <fullName evidence="3">ATPase</fullName>
    </submittedName>
</protein>
<name>A0A4R5KH57_9BACL</name>
<organism evidence="3 4">
    <name type="scientific">Paenibacillus piri</name>
    <dbReference type="NCBI Taxonomy" id="2547395"/>
    <lineage>
        <taxon>Bacteria</taxon>
        <taxon>Bacillati</taxon>
        <taxon>Bacillota</taxon>
        <taxon>Bacilli</taxon>
        <taxon>Bacillales</taxon>
        <taxon>Paenibacillaceae</taxon>
        <taxon>Paenibacillus</taxon>
    </lineage>
</organism>
<dbReference type="CDD" id="cd08893">
    <property type="entry name" value="SRPBCC_CalC_Aha1-like_GntR-HTH"/>
    <property type="match status" value="1"/>
</dbReference>
<proteinExistence type="inferred from homology"/>
<dbReference type="RefSeq" id="WP_133232433.1">
    <property type="nucleotide sequence ID" value="NZ_SMRT01000012.1"/>
</dbReference>
<dbReference type="InterPro" id="IPR013538">
    <property type="entry name" value="ASHA1/2-like_C"/>
</dbReference>
<dbReference type="Proteomes" id="UP000295636">
    <property type="component" value="Unassembled WGS sequence"/>
</dbReference>
<keyword evidence="4" id="KW-1185">Reference proteome</keyword>
<dbReference type="AlphaFoldDB" id="A0A4R5KH57"/>
<comment type="caution">
    <text evidence="3">The sequence shown here is derived from an EMBL/GenBank/DDBJ whole genome shotgun (WGS) entry which is preliminary data.</text>
</comment>
<evidence type="ECO:0000259" key="2">
    <source>
        <dbReference type="Pfam" id="PF08327"/>
    </source>
</evidence>
<evidence type="ECO:0000313" key="3">
    <source>
        <dbReference type="EMBL" id="TDF94789.1"/>
    </source>
</evidence>
<reference evidence="3 4" key="1">
    <citation type="submission" date="2019-03" db="EMBL/GenBank/DDBJ databases">
        <title>This is whole genome sequence of Paenibacillus sp MS74 strain.</title>
        <authorList>
            <person name="Trinh H.N."/>
        </authorList>
    </citation>
    <scope>NUCLEOTIDE SEQUENCE [LARGE SCALE GENOMIC DNA]</scope>
    <source>
        <strain evidence="3 4">MS74</strain>
    </source>
</reference>
<sequence length="158" mass="17995">MNNSTFVYVTYIATTPEKLWEALTNGEFTEKYWFGRKIQSDWNEGSPVTFRIENGTVAAQGVVLKSRPHQLLSYTFQWAEDRTVREQSTKVTFELLPMDSIVKLSLKHEELLPTDFRSEHTGFNGISNDGINNGWPVILSGLKSLLENGNPLSLRRAE</sequence>
<dbReference type="OrthoDB" id="9800600at2"/>
<dbReference type="EMBL" id="SMRT01000012">
    <property type="protein sequence ID" value="TDF94789.1"/>
    <property type="molecule type" value="Genomic_DNA"/>
</dbReference>